<organism evidence="2">
    <name type="scientific">Indivirus ILV1</name>
    <dbReference type="NCBI Taxonomy" id="1977633"/>
    <lineage>
        <taxon>Viruses</taxon>
        <taxon>Varidnaviria</taxon>
        <taxon>Bamfordvirae</taxon>
        <taxon>Nucleocytoviricota</taxon>
        <taxon>Megaviricetes</taxon>
        <taxon>Imitervirales</taxon>
        <taxon>Mimiviridae</taxon>
        <taxon>Klosneuvirinae</taxon>
        <taxon>Indivirus</taxon>
    </lineage>
</organism>
<accession>A0A1V0SDH3</accession>
<keyword evidence="1" id="KW-0472">Membrane</keyword>
<feature type="transmembrane region" description="Helical" evidence="1">
    <location>
        <begin position="6"/>
        <end position="22"/>
    </location>
</feature>
<keyword evidence="1" id="KW-0812">Transmembrane</keyword>
<reference evidence="2" key="1">
    <citation type="journal article" date="2017" name="Science">
        <title>Giant viruses with an expanded complement of translation system components.</title>
        <authorList>
            <person name="Schulz F."/>
            <person name="Yutin N."/>
            <person name="Ivanova N.N."/>
            <person name="Ortega D.R."/>
            <person name="Lee T.K."/>
            <person name="Vierheilig J."/>
            <person name="Daims H."/>
            <person name="Horn M."/>
            <person name="Wagner M."/>
            <person name="Jensen G.J."/>
            <person name="Kyrpides N.C."/>
            <person name="Koonin E.V."/>
            <person name="Woyke T."/>
        </authorList>
    </citation>
    <scope>NUCLEOTIDE SEQUENCE</scope>
    <source>
        <strain evidence="2">ILV1</strain>
    </source>
</reference>
<gene>
    <name evidence="2" type="ORF">Indivirus_3_22</name>
</gene>
<name>A0A1V0SDH3_9VIRU</name>
<evidence type="ECO:0000313" key="2">
    <source>
        <dbReference type="EMBL" id="ARF09773.1"/>
    </source>
</evidence>
<keyword evidence="1" id="KW-1133">Transmembrane helix</keyword>
<dbReference type="EMBL" id="KY684087">
    <property type="protein sequence ID" value="ARF09773.1"/>
    <property type="molecule type" value="Genomic_DNA"/>
</dbReference>
<evidence type="ECO:0000256" key="1">
    <source>
        <dbReference type="SAM" id="Phobius"/>
    </source>
</evidence>
<sequence>MDNRIILLIFIFIISILILFHLEKTEVKYVKSTLDGKEYLVRDLNDKIEAANMLAQIRKNMFKLKDHLVTNKDKYPEYKKYIEQLDERIGDVVINESSADSAYTSYSVNKGEEIVYCIRSKYDGTIHGINLLMYVVLHEMAHVACPEYGHGDLFKKIFAFFAKTGVEINIYKKIDFYERPTEYCGMVISESII</sequence>
<evidence type="ECO:0008006" key="3">
    <source>
        <dbReference type="Google" id="ProtNLM"/>
    </source>
</evidence>
<protein>
    <recommendedName>
        <fullName evidence="3">WLM domain protein</fullName>
    </recommendedName>
</protein>
<proteinExistence type="predicted"/>